<dbReference type="GO" id="GO:0015658">
    <property type="term" value="F:branched-chain amino acid transmembrane transporter activity"/>
    <property type="evidence" value="ECO:0007669"/>
    <property type="project" value="TreeGrafter"/>
</dbReference>
<evidence type="ECO:0000256" key="4">
    <source>
        <dbReference type="ARBA" id="ARBA00022840"/>
    </source>
</evidence>
<dbReference type="PROSITE" id="PS50893">
    <property type="entry name" value="ABC_TRANSPORTER_2"/>
    <property type="match status" value="1"/>
</dbReference>
<keyword evidence="3" id="KW-0547">Nucleotide-binding</keyword>
<dbReference type="Proteomes" id="UP000250088">
    <property type="component" value="Chromosome"/>
</dbReference>
<dbReference type="Pfam" id="PF00005">
    <property type="entry name" value="ABC_tran"/>
    <property type="match status" value="1"/>
</dbReference>
<dbReference type="GeneID" id="32895610"/>
<feature type="domain" description="ABC transporter" evidence="6">
    <location>
        <begin position="4"/>
        <end position="234"/>
    </location>
</feature>
<dbReference type="InterPro" id="IPR052156">
    <property type="entry name" value="BCAA_Transport_ATP-bd_LivF"/>
</dbReference>
<dbReference type="AlphaFoldDB" id="A0A2Z2I2I4"/>
<keyword evidence="8" id="KW-1185">Reference proteome</keyword>
<name>A0A2Z2I2I4_9EURY</name>
<dbReference type="PANTHER" id="PTHR43820:SF4">
    <property type="entry name" value="HIGH-AFFINITY BRANCHED-CHAIN AMINO ACID TRANSPORT ATP-BINDING PROTEIN LIVF"/>
    <property type="match status" value="1"/>
</dbReference>
<keyword evidence="2" id="KW-0813">Transport</keyword>
<dbReference type="InterPro" id="IPR003439">
    <property type="entry name" value="ABC_transporter-like_ATP-bd"/>
</dbReference>
<dbReference type="InterPro" id="IPR017871">
    <property type="entry name" value="ABC_transporter-like_CS"/>
</dbReference>
<keyword evidence="5" id="KW-0029">Amino-acid transport</keyword>
<dbReference type="GO" id="GO:0015807">
    <property type="term" value="P:L-amino acid transport"/>
    <property type="evidence" value="ECO:0007669"/>
    <property type="project" value="TreeGrafter"/>
</dbReference>
<dbReference type="OrthoDB" id="97750at2157"/>
<dbReference type="GO" id="GO:0005524">
    <property type="term" value="F:ATP binding"/>
    <property type="evidence" value="ECO:0007669"/>
    <property type="project" value="UniProtKB-KW"/>
</dbReference>
<dbReference type="SMART" id="SM00382">
    <property type="entry name" value="AAA"/>
    <property type="match status" value="1"/>
</dbReference>
<evidence type="ECO:0000256" key="3">
    <source>
        <dbReference type="ARBA" id="ARBA00022741"/>
    </source>
</evidence>
<dbReference type="Gene3D" id="3.40.50.300">
    <property type="entry name" value="P-loop containing nucleotide triphosphate hydrolases"/>
    <property type="match status" value="1"/>
</dbReference>
<keyword evidence="4 7" id="KW-0067">ATP-binding</keyword>
<dbReference type="CDD" id="cd03224">
    <property type="entry name" value="ABC_TM1139_LivF_branched"/>
    <property type="match status" value="1"/>
</dbReference>
<dbReference type="GO" id="GO:0016887">
    <property type="term" value="F:ATP hydrolysis activity"/>
    <property type="evidence" value="ECO:0007669"/>
    <property type="project" value="InterPro"/>
</dbReference>
<protein>
    <submittedName>
        <fullName evidence="7">Branched-chain amino acid ABC transporter ATP-binding protein</fullName>
    </submittedName>
</protein>
<gene>
    <name evidence="7" type="primary">livF</name>
    <name evidence="7" type="ORF">B1756_16015</name>
</gene>
<dbReference type="InterPro" id="IPR027417">
    <property type="entry name" value="P-loop_NTPase"/>
</dbReference>
<dbReference type="PROSITE" id="PS00211">
    <property type="entry name" value="ABC_TRANSPORTER_1"/>
    <property type="match status" value="1"/>
</dbReference>
<evidence type="ECO:0000259" key="6">
    <source>
        <dbReference type="PROSITE" id="PS50893"/>
    </source>
</evidence>
<reference evidence="8" key="1">
    <citation type="submission" date="2017-02" db="EMBL/GenBank/DDBJ databases">
        <title>Natronthermophilus aegyptiacus gen. nov.,sp. nov., an aerobic, extremely halophilic alkalithermophilic archaeon isolated from the athalassohaline Wadi An Natrun, Egypt.</title>
        <authorList>
            <person name="Zhao B."/>
        </authorList>
    </citation>
    <scope>NUCLEOTIDE SEQUENCE [LARGE SCALE GENOMIC DNA]</scope>
    <source>
        <strain evidence="8">JW/NM-HA 15</strain>
    </source>
</reference>
<evidence type="ECO:0000256" key="5">
    <source>
        <dbReference type="ARBA" id="ARBA00022970"/>
    </source>
</evidence>
<dbReference type="EMBL" id="CP019893">
    <property type="protein sequence ID" value="ARS91088.1"/>
    <property type="molecule type" value="Genomic_DNA"/>
</dbReference>
<comment type="similarity">
    <text evidence="1">Belongs to the ABC transporter superfamily.</text>
</comment>
<sequence length="234" mass="26181">MTLIDVENLNVGYGDLQVLWDVSMTVEEDESVIAIVGPNGAGKTTLLKTLSGLLEPTSGTIEIFGEDTSEYSPEEIIEHGFVQVPEERNLFDDMSVYDNLRMGSYRHREQFEETREEVVNMFPVLEERRNQHAGTLSGGEQQMLAIGRGLMAQPKMLAFDEPSGALAPQLAERVFEKIEEISDDIPVLLVEQHVDRALELADRAYLLENGRIVTEGTGDDLLESDHVREAYLRG</sequence>
<evidence type="ECO:0000256" key="2">
    <source>
        <dbReference type="ARBA" id="ARBA00022448"/>
    </source>
</evidence>
<dbReference type="PANTHER" id="PTHR43820">
    <property type="entry name" value="HIGH-AFFINITY BRANCHED-CHAIN AMINO ACID TRANSPORT ATP-BINDING PROTEIN LIVF"/>
    <property type="match status" value="1"/>
</dbReference>
<evidence type="ECO:0000313" key="8">
    <source>
        <dbReference type="Proteomes" id="UP000250088"/>
    </source>
</evidence>
<proteinExistence type="inferred from homology"/>
<organism evidence="7 8">
    <name type="scientific">Natrarchaeobaculum aegyptiacum</name>
    <dbReference type="NCBI Taxonomy" id="745377"/>
    <lineage>
        <taxon>Archaea</taxon>
        <taxon>Methanobacteriati</taxon>
        <taxon>Methanobacteriota</taxon>
        <taxon>Stenosarchaea group</taxon>
        <taxon>Halobacteria</taxon>
        <taxon>Halobacteriales</taxon>
        <taxon>Natrialbaceae</taxon>
        <taxon>Natrarchaeobaculum</taxon>
    </lineage>
</organism>
<dbReference type="InterPro" id="IPR003593">
    <property type="entry name" value="AAA+_ATPase"/>
</dbReference>
<dbReference type="RefSeq" id="WP_086889455.1">
    <property type="nucleotide sequence ID" value="NZ_CP019893.1"/>
</dbReference>
<evidence type="ECO:0000256" key="1">
    <source>
        <dbReference type="ARBA" id="ARBA00005417"/>
    </source>
</evidence>
<dbReference type="KEGG" id="naj:B1756_16015"/>
<dbReference type="SUPFAM" id="SSF52540">
    <property type="entry name" value="P-loop containing nucleoside triphosphate hydrolases"/>
    <property type="match status" value="1"/>
</dbReference>
<accession>A0A2Z2I2I4</accession>
<evidence type="ECO:0000313" key="7">
    <source>
        <dbReference type="EMBL" id="ARS91088.1"/>
    </source>
</evidence>